<evidence type="ECO:0000256" key="2">
    <source>
        <dbReference type="SAM" id="MobiDB-lite"/>
    </source>
</evidence>
<dbReference type="GO" id="GO:0003723">
    <property type="term" value="F:RNA binding"/>
    <property type="evidence" value="ECO:0007669"/>
    <property type="project" value="TreeGrafter"/>
</dbReference>
<sequence>MRGRGGGRGAFHGGQPGRGRNDTTTLPSALVDKIDASASNAEDKELASRFAFRYKKKAVSRKDERLQKRLEKKARKNEHYGKKGKQVQAEQPPPTLKRRASESAEPAPKKPRTAASTPTAAPPAAPTPKAKAKPAPKPPTRAAAAAADARRIEKLAAANPAFYRMLKEQNLVVGGPPVQDASGFADDDRDIRDYAKKLGIKKGKVPSSFGKDGLDYLFKGLMGGEGESDGEEFDDDILELGGGIGDDEDLSEEGESEEDGEVVDFGGSDDDDEDGEEMLLSGEDEEEAILSEDDDDKGEGDELMLSGESDDLGFESDDLEQLQDLQGSEDDDNDEDDDDEDEDGEDEDCEGEEGEREEEAEDGTEDGDKTEEAPTPPEPVKKAAKKAKTQEEEPAISAVVGKYVPPHLRKKAETKSEAYMRLKRQIQGLLNRLSDSNMESIFAGIEGCFRVNSRHVTLPHLRPVAIAAAVTQEIQRTHTRIHE</sequence>
<dbReference type="GO" id="GO:0042274">
    <property type="term" value="P:ribosomal small subunit biogenesis"/>
    <property type="evidence" value="ECO:0007669"/>
    <property type="project" value="TreeGrafter"/>
</dbReference>
<organism evidence="3 4">
    <name type="scientific">Blyttiomyces helicus</name>
    <dbReference type="NCBI Taxonomy" id="388810"/>
    <lineage>
        <taxon>Eukaryota</taxon>
        <taxon>Fungi</taxon>
        <taxon>Fungi incertae sedis</taxon>
        <taxon>Chytridiomycota</taxon>
        <taxon>Chytridiomycota incertae sedis</taxon>
        <taxon>Chytridiomycetes</taxon>
        <taxon>Chytridiomycetes incertae sedis</taxon>
        <taxon>Blyttiomyces</taxon>
    </lineage>
</organism>
<dbReference type="Gene3D" id="1.25.40.180">
    <property type="match status" value="1"/>
</dbReference>
<dbReference type="EMBL" id="KZ995679">
    <property type="protein sequence ID" value="RKO90192.1"/>
    <property type="molecule type" value="Genomic_DNA"/>
</dbReference>
<evidence type="ECO:0000256" key="1">
    <source>
        <dbReference type="SAM" id="Coils"/>
    </source>
</evidence>
<feature type="region of interest" description="Disordered" evidence="2">
    <location>
        <begin position="220"/>
        <end position="395"/>
    </location>
</feature>
<name>A0A4P9WCY2_9FUNG</name>
<gene>
    <name evidence="3" type="ORF">BDK51DRAFT_31618</name>
</gene>
<feature type="compositionally biased region" description="Gly residues" evidence="2">
    <location>
        <begin position="1"/>
        <end position="17"/>
    </location>
</feature>
<dbReference type="AlphaFoldDB" id="A0A4P9WCY2"/>
<proteinExistence type="predicted"/>
<dbReference type="OrthoDB" id="361797at2759"/>
<dbReference type="Proteomes" id="UP000269721">
    <property type="component" value="Unassembled WGS sequence"/>
</dbReference>
<feature type="coiled-coil region" evidence="1">
    <location>
        <begin position="412"/>
        <end position="439"/>
    </location>
</feature>
<feature type="compositionally biased region" description="Basic and acidic residues" evidence="2">
    <location>
        <begin position="60"/>
        <end position="69"/>
    </location>
</feature>
<protein>
    <submittedName>
        <fullName evidence="3">Uncharacterized protein</fullName>
    </submittedName>
</protein>
<keyword evidence="1" id="KW-0175">Coiled coil</keyword>
<dbReference type="GO" id="GO:0005730">
    <property type="term" value="C:nucleolus"/>
    <property type="evidence" value="ECO:0007669"/>
    <property type="project" value="TreeGrafter"/>
</dbReference>
<feature type="compositionally biased region" description="Acidic residues" evidence="2">
    <location>
        <begin position="245"/>
        <end position="365"/>
    </location>
</feature>
<dbReference type="PANTHER" id="PTHR18034:SF4">
    <property type="entry name" value="NUCLEOLAR MIF4G DOMAIN-CONTAINING PROTEIN 1"/>
    <property type="match status" value="1"/>
</dbReference>
<dbReference type="PANTHER" id="PTHR18034">
    <property type="entry name" value="CELL CYCLE CONTROL PROTEIN CWF22-RELATED"/>
    <property type="match status" value="1"/>
</dbReference>
<dbReference type="InterPro" id="IPR050781">
    <property type="entry name" value="CWC22_splicing_factor"/>
</dbReference>
<feature type="compositionally biased region" description="Acidic residues" evidence="2">
    <location>
        <begin position="226"/>
        <end position="238"/>
    </location>
</feature>
<feature type="region of interest" description="Disordered" evidence="2">
    <location>
        <begin position="1"/>
        <end position="148"/>
    </location>
</feature>
<evidence type="ECO:0000313" key="4">
    <source>
        <dbReference type="Proteomes" id="UP000269721"/>
    </source>
</evidence>
<accession>A0A4P9WCY2</accession>
<reference evidence="4" key="1">
    <citation type="journal article" date="2018" name="Nat. Microbiol.">
        <title>Leveraging single-cell genomics to expand the fungal tree of life.</title>
        <authorList>
            <person name="Ahrendt S.R."/>
            <person name="Quandt C.A."/>
            <person name="Ciobanu D."/>
            <person name="Clum A."/>
            <person name="Salamov A."/>
            <person name="Andreopoulos B."/>
            <person name="Cheng J.F."/>
            <person name="Woyke T."/>
            <person name="Pelin A."/>
            <person name="Henrissat B."/>
            <person name="Reynolds N.K."/>
            <person name="Benny G.L."/>
            <person name="Smith M.E."/>
            <person name="James T.Y."/>
            <person name="Grigoriev I.V."/>
        </authorList>
    </citation>
    <scope>NUCLEOTIDE SEQUENCE [LARGE SCALE GENOMIC DNA]</scope>
</reference>
<keyword evidence="4" id="KW-1185">Reference proteome</keyword>
<evidence type="ECO:0000313" key="3">
    <source>
        <dbReference type="EMBL" id="RKO90192.1"/>
    </source>
</evidence>